<protein>
    <submittedName>
        <fullName evidence="7">UvrD-helicase domain-containing protein</fullName>
    </submittedName>
</protein>
<dbReference type="SUPFAM" id="SSF52540">
    <property type="entry name" value="P-loop containing nucleoside triphosphate hydrolases"/>
    <property type="match status" value="1"/>
</dbReference>
<dbReference type="STRING" id="983506.L8WWD0"/>
<sequence>MGSCIGVATPSWASGKCDNQQIQVFTGYSVFLRFSGTHTMSTPSSWRWPVLLSGRAIGELRQLIENRKTLEIIRTKLKELSRAQFTTDNYLVVRGTENHIPVFRARMSVDLRIIYTIDLIADPEGKYDCQGRVLKGFVTFVDTNIVYVQTADGPLNIPAMFGHKEYVLAGPDSEYRLDDDEAPASETDMNEYRSNLAAELCRYYEAILADMEAVLPMALNPDERRIVRHHGTSIVIGRSGTGKTTALIYKMRANAQLGLRSDELRPTRQLFVTRSKVLTQHIARNYQGLIDSSDIANKSTQELEAMRQENQKYQSRELVEYDNTVDLRVDLPRRFSDLKDSHFPLFVSFDKLCELIEGDIFGAAGEDALTSARTRAQHIISFSDFKHRYWPTFSPGLTRNLNPALVFSEILGVIKGYGRNLTMDEYLSELSHKKSPLLMGVRGQVYAIYEEYTKQCRRRYEIDNADRTQKILSRYKVPAESRVDYIFVDEVQDHLMSDVYLLQSLCSNLDGGYWCGDTAQTINVGSSFRIKDLKIPKEASRWQRKPTAPFSLFELTVNFRSHAGIVRYAASLVELIYTLFPTSIDIMKPESAKTPGLPPLLFFSPDNDEASFVRYLLDKNYSVWCSAGYYCSIRINCSVLEQETPKALYCDNAPRNERYIDFVTLTGTTKSAPGLEFDDILLYNFFAESEAPSTAWSAIRMLSVHYEDERVRFSRTETDLVVSPVLCSELKQLYVAVTRARHRCWIWDSGETIDAMKVVWEGLKLITCSDSLDSLSKFAASTKDLRQWAQRGQEFFSTGLYALAQSCFERAGQDKEAAIANAYHDMTEAKNIQGTGSKDALVKVANKMEKCAKSEKSLHTASTLWYHAATCWHGAQDAIRTSKAYCRGGFYDRAAVVSFEAQNMDECLRILVFYSKDMDTDLVQRIEEVSPIDSERRFCRRNSCPLSSDLQKLFKGDLDRCINLARSLRFPTQIKELLQRNQKFEDLANEYVSDGLPVQAIECLLKVRKASTLQRSREIVSGYLWTVFSLEAIRNPESLKRAEDSIDICATLDGLSDPAARYDIMIFATLLGHQTPALELFDDIRAKLDPNFEEERIRLTLIYHHTLKPIDRVYDSWETFSTYLRAWSQYLSHIQLLRDLPSPSRNFQARKILGLAQSSTSGAKDNAFISIPNGTFLQTFSGKGRTTKKGSSRDLLLATNAADACIREALDEHTQQCLKDLNTHLLGTPWMQPLSLIRNSDLTASPSDPTLHDLFPALDLALSSLELVKGYKFKVTATKFSDNDIDNIQTAWLIRLFNIVFPPTGSVNRSSLEYLKPGSSTLYAWTNEALESLSPNKHKQMFATLFVAYLSISSELLPVREASKTVQLFKPKKTPVGCPPRPDLFAADIITLHQTGSLGQLHKVVNAIGFSGSRIIEQGWAIDVAVLVHLIERTTRDLILAERAITTWSYWGYSGLVIPLSWASSLTMHAKYPQTLRHQPIGTFVHRLNDIDRWRMLNDALGEYDVQSLISRFCAYTHSPNQMDLKSFLTNSVAINLHPAHPVLPTVFGTLRDVGKERGGVQMPLTDEIMALGINPDTSNQRLCLELLMKTLIHEELVMLLGNAGVACPAKQSLVANTITFDNIPHLQSLLFDRLNRGAADCCSQDSPEPFNLQIVPDGLSESPVVECTTYHQTDAHNINVSLSGPEIASALPDSKSPDEDQLLEDEVLEEKLTPDDAARCIQEAWKKAIKRQAQRHRLHEFSDEGRLYELQRPHFPKAGKSAERRDVLALHLIRGPCLSIVLGLQMLVEEMREYLEHIDDNLKEDNLKPKDVEELQKKNKKNQQKVEGYLGKVSECLPPGKAPRIIKQGNIGGIKTQTKKAWDVFMNVKNSKTVTQDEGFKDVEKRLSYGRNMILKTLETSNDLKRPKGKGRAR</sequence>
<name>L8WWD0_THACA</name>
<dbReference type="HOGENOM" id="CLU_001378_1_0_1"/>
<keyword evidence="1 5" id="KW-0547">Nucleotide-binding</keyword>
<dbReference type="OrthoDB" id="3156807at2759"/>
<dbReference type="PANTHER" id="PTHR21529:SF4">
    <property type="entry name" value="TPR AND ANKYRIN REPEAT-CONTAINING PROTEIN 1"/>
    <property type="match status" value="1"/>
</dbReference>
<evidence type="ECO:0000256" key="5">
    <source>
        <dbReference type="PROSITE-ProRule" id="PRU00560"/>
    </source>
</evidence>
<dbReference type="PANTHER" id="PTHR21529">
    <property type="entry name" value="MAMMARY TURMOR VIRUS RECEPTOR HOMOLOG 1, 2 MTVR1, 2"/>
    <property type="match status" value="1"/>
</dbReference>
<keyword evidence="3 5" id="KW-0347">Helicase</keyword>
<gene>
    <name evidence="7" type="ORF">AG1IA_03560</name>
</gene>
<evidence type="ECO:0000313" key="7">
    <source>
        <dbReference type="EMBL" id="ELU42386.1"/>
    </source>
</evidence>
<evidence type="ECO:0000256" key="1">
    <source>
        <dbReference type="ARBA" id="ARBA00022741"/>
    </source>
</evidence>
<dbReference type="Gene3D" id="3.40.50.300">
    <property type="entry name" value="P-loop containing nucleotide triphosphate hydrolases"/>
    <property type="match status" value="2"/>
</dbReference>
<feature type="domain" description="UvrD-like helicase ATP-binding" evidence="6">
    <location>
        <begin position="216"/>
        <end position="562"/>
    </location>
</feature>
<dbReference type="Pfam" id="PF00580">
    <property type="entry name" value="UvrD-helicase"/>
    <property type="match status" value="1"/>
</dbReference>
<evidence type="ECO:0000256" key="4">
    <source>
        <dbReference type="ARBA" id="ARBA00022840"/>
    </source>
</evidence>
<dbReference type="PROSITE" id="PS51198">
    <property type="entry name" value="UVRD_HELICASE_ATP_BIND"/>
    <property type="match status" value="1"/>
</dbReference>
<organism evidence="7 8">
    <name type="scientific">Thanatephorus cucumeris (strain AG1-IA)</name>
    <name type="common">Rice sheath blight fungus</name>
    <name type="synonym">Rhizoctonia solani</name>
    <dbReference type="NCBI Taxonomy" id="983506"/>
    <lineage>
        <taxon>Eukaryota</taxon>
        <taxon>Fungi</taxon>
        <taxon>Dikarya</taxon>
        <taxon>Basidiomycota</taxon>
        <taxon>Agaricomycotina</taxon>
        <taxon>Agaricomycetes</taxon>
        <taxon>Cantharellales</taxon>
        <taxon>Ceratobasidiaceae</taxon>
        <taxon>Rhizoctonia</taxon>
        <taxon>Rhizoctonia solani AG-1</taxon>
    </lineage>
</organism>
<evidence type="ECO:0000259" key="6">
    <source>
        <dbReference type="PROSITE" id="PS51198"/>
    </source>
</evidence>
<dbReference type="GO" id="GO:0016787">
    <property type="term" value="F:hydrolase activity"/>
    <property type="evidence" value="ECO:0007669"/>
    <property type="project" value="UniProtKB-UniRule"/>
</dbReference>
<dbReference type="InterPro" id="IPR014016">
    <property type="entry name" value="UvrD-like_ATP-bd"/>
</dbReference>
<keyword evidence="8" id="KW-1185">Reference proteome</keyword>
<feature type="binding site" evidence="5">
    <location>
        <begin position="237"/>
        <end position="244"/>
    </location>
    <ligand>
        <name>ATP</name>
        <dbReference type="ChEBI" id="CHEBI:30616"/>
    </ligand>
</feature>
<dbReference type="GO" id="GO:0005524">
    <property type="term" value="F:ATP binding"/>
    <property type="evidence" value="ECO:0007669"/>
    <property type="project" value="UniProtKB-UniRule"/>
</dbReference>
<evidence type="ECO:0000256" key="2">
    <source>
        <dbReference type="ARBA" id="ARBA00022801"/>
    </source>
</evidence>
<dbReference type="InterPro" id="IPR027417">
    <property type="entry name" value="P-loop_NTPase"/>
</dbReference>
<dbReference type="Proteomes" id="UP000011668">
    <property type="component" value="Unassembled WGS sequence"/>
</dbReference>
<accession>L8WWD0</accession>
<reference evidence="7 8" key="1">
    <citation type="journal article" date="2013" name="Nat. Commun.">
        <title>The evolution and pathogenic mechanisms of the rice sheath blight pathogen.</title>
        <authorList>
            <person name="Zheng A."/>
            <person name="Lin R."/>
            <person name="Xu L."/>
            <person name="Qin P."/>
            <person name="Tang C."/>
            <person name="Ai P."/>
            <person name="Zhang D."/>
            <person name="Liu Y."/>
            <person name="Sun Z."/>
            <person name="Feng H."/>
            <person name="Wang Y."/>
            <person name="Chen Y."/>
            <person name="Liang X."/>
            <person name="Fu R."/>
            <person name="Li Q."/>
            <person name="Zhang J."/>
            <person name="Yu X."/>
            <person name="Xie Z."/>
            <person name="Ding L."/>
            <person name="Guan P."/>
            <person name="Tang J."/>
            <person name="Liang Y."/>
            <person name="Wang S."/>
            <person name="Deng Q."/>
            <person name="Li S."/>
            <person name="Zhu J."/>
            <person name="Wang L."/>
            <person name="Liu H."/>
            <person name="Li P."/>
        </authorList>
    </citation>
    <scope>NUCLEOTIDE SEQUENCE [LARGE SCALE GENOMIC DNA]</scope>
    <source>
        <strain evidence="8">AG-1 IA</strain>
    </source>
</reference>
<evidence type="ECO:0000256" key="3">
    <source>
        <dbReference type="ARBA" id="ARBA00022806"/>
    </source>
</evidence>
<dbReference type="InterPro" id="IPR039904">
    <property type="entry name" value="TRANK1"/>
</dbReference>
<comment type="caution">
    <text evidence="7">The sequence shown here is derived from an EMBL/GenBank/DDBJ whole genome shotgun (WGS) entry which is preliminary data.</text>
</comment>
<evidence type="ECO:0000313" key="8">
    <source>
        <dbReference type="Proteomes" id="UP000011668"/>
    </source>
</evidence>
<proteinExistence type="predicted"/>
<keyword evidence="4 5" id="KW-0067">ATP-binding</keyword>
<keyword evidence="2 5" id="KW-0378">Hydrolase</keyword>
<dbReference type="EMBL" id="AFRT01000842">
    <property type="protein sequence ID" value="ELU42386.1"/>
    <property type="molecule type" value="Genomic_DNA"/>
</dbReference>
<dbReference type="GO" id="GO:0004386">
    <property type="term" value="F:helicase activity"/>
    <property type="evidence" value="ECO:0007669"/>
    <property type="project" value="UniProtKB-UniRule"/>
</dbReference>